<evidence type="ECO:0000313" key="1">
    <source>
        <dbReference type="EMBL" id="SDH99744.1"/>
    </source>
</evidence>
<dbReference type="PANTHER" id="PTHR34387">
    <property type="entry name" value="SLR1258 PROTEIN"/>
    <property type="match status" value="1"/>
</dbReference>
<dbReference type="GO" id="GO:0006974">
    <property type="term" value="P:DNA damage response"/>
    <property type="evidence" value="ECO:0007669"/>
    <property type="project" value="TreeGrafter"/>
</dbReference>
<accession>A0A1G8GZG5</accession>
<dbReference type="Gene3D" id="3.30.70.2970">
    <property type="entry name" value="Protein of unknown function (DUF541), domain 2"/>
    <property type="match status" value="1"/>
</dbReference>
<dbReference type="RefSeq" id="WP_091258855.1">
    <property type="nucleotide sequence ID" value="NZ_FNDB01000019.1"/>
</dbReference>
<dbReference type="InterPro" id="IPR052022">
    <property type="entry name" value="26kDa_periplasmic_antigen"/>
</dbReference>
<reference evidence="2" key="1">
    <citation type="submission" date="2016-10" db="EMBL/GenBank/DDBJ databases">
        <authorList>
            <person name="Varghese N."/>
            <person name="Submissions S."/>
        </authorList>
    </citation>
    <scope>NUCLEOTIDE SEQUENCE [LARGE SCALE GENOMIC DNA]</scope>
    <source>
        <strain evidence="2">CGMCC 1.2747</strain>
    </source>
</reference>
<organism evidence="1 2">
    <name type="scientific">Flavobacterium omnivorum</name>
    <dbReference type="NCBI Taxonomy" id="178355"/>
    <lineage>
        <taxon>Bacteria</taxon>
        <taxon>Pseudomonadati</taxon>
        <taxon>Bacteroidota</taxon>
        <taxon>Flavobacteriia</taxon>
        <taxon>Flavobacteriales</taxon>
        <taxon>Flavobacteriaceae</taxon>
        <taxon>Flavobacterium</taxon>
    </lineage>
</organism>
<dbReference type="EMBL" id="FNDB01000019">
    <property type="protein sequence ID" value="SDH99744.1"/>
    <property type="molecule type" value="Genomic_DNA"/>
</dbReference>
<keyword evidence="2" id="KW-1185">Reference proteome</keyword>
<proteinExistence type="predicted"/>
<name>A0A1G8GZG5_9FLAO</name>
<dbReference type="Proteomes" id="UP000199274">
    <property type="component" value="Unassembled WGS sequence"/>
</dbReference>
<dbReference type="InterPro" id="IPR007497">
    <property type="entry name" value="SIMPL/DUF541"/>
</dbReference>
<sequence>MKKHLTILAFVLLTFNSFSQNKTGNEITAEGIAKMKVKPDLASFRISVSKRNLVEKISIKELNEEIEKVQKLLLRIGFTEKNIKISEYKVSSDEHNDNKKEYTSENTLVVEFALDNKIIEAFYQEIQNENLKDSDIDFETQVSDQLEKTTRQNLVKIAIGEAKSNAENIANALEVKLLNVKQVSKFTMRDFESASMMKVSEIKMGKVMPAMASNQKTSFDKFDVEEKELEETITIVYEIINK</sequence>
<evidence type="ECO:0008006" key="3">
    <source>
        <dbReference type="Google" id="ProtNLM"/>
    </source>
</evidence>
<dbReference type="Pfam" id="PF04402">
    <property type="entry name" value="SIMPL"/>
    <property type="match status" value="1"/>
</dbReference>
<dbReference type="PANTHER" id="PTHR34387:SF2">
    <property type="entry name" value="SLR1258 PROTEIN"/>
    <property type="match status" value="1"/>
</dbReference>
<evidence type="ECO:0000313" key="2">
    <source>
        <dbReference type="Proteomes" id="UP000199274"/>
    </source>
</evidence>
<dbReference type="Gene3D" id="3.30.110.170">
    <property type="entry name" value="Protein of unknown function (DUF541), domain 1"/>
    <property type="match status" value="1"/>
</dbReference>
<protein>
    <recommendedName>
        <fullName evidence="3">SIMPL domain-containing protein</fullName>
    </recommendedName>
</protein>
<dbReference type="AlphaFoldDB" id="A0A1G8GZG5"/>
<gene>
    <name evidence="1" type="ORF">SAMN04488062_11967</name>
</gene>
<dbReference type="OrthoDB" id="1345386at2"/>